<dbReference type="EMBL" id="NAJO01000034">
    <property type="protein sequence ID" value="OQO00665.1"/>
    <property type="molecule type" value="Genomic_DNA"/>
</dbReference>
<dbReference type="InterPro" id="IPR001962">
    <property type="entry name" value="Asn_synthase"/>
</dbReference>
<organism evidence="4 5">
    <name type="scientific">Cryoendolithus antarcticus</name>
    <dbReference type="NCBI Taxonomy" id="1507870"/>
    <lineage>
        <taxon>Eukaryota</taxon>
        <taxon>Fungi</taxon>
        <taxon>Dikarya</taxon>
        <taxon>Ascomycota</taxon>
        <taxon>Pezizomycotina</taxon>
        <taxon>Dothideomycetes</taxon>
        <taxon>Dothideomycetidae</taxon>
        <taxon>Cladosporiales</taxon>
        <taxon>Cladosporiaceae</taxon>
        <taxon>Cryoendolithus</taxon>
    </lineage>
</organism>
<dbReference type="InterPro" id="IPR050795">
    <property type="entry name" value="Asn_Synthetase"/>
</dbReference>
<accession>A0A1V8SNC5</accession>
<reference evidence="5" key="1">
    <citation type="submission" date="2017-03" db="EMBL/GenBank/DDBJ databases">
        <title>Genomes of endolithic fungi from Antarctica.</title>
        <authorList>
            <person name="Coleine C."/>
            <person name="Masonjones S."/>
            <person name="Stajich J.E."/>
        </authorList>
    </citation>
    <scope>NUCLEOTIDE SEQUENCE [LARGE SCALE GENOMIC DNA]</scope>
    <source>
        <strain evidence="5">CCFEE 5527</strain>
    </source>
</reference>
<evidence type="ECO:0000259" key="3">
    <source>
        <dbReference type="Pfam" id="PF00733"/>
    </source>
</evidence>
<evidence type="ECO:0000313" key="4">
    <source>
        <dbReference type="EMBL" id="OQO00665.1"/>
    </source>
</evidence>
<protein>
    <recommendedName>
        <fullName evidence="3">Asparagine synthetase domain-containing protein</fullName>
    </recommendedName>
</protein>
<dbReference type="AlphaFoldDB" id="A0A1V8SNC5"/>
<name>A0A1V8SNC5_9PEZI</name>
<dbReference type="GO" id="GO:0005829">
    <property type="term" value="C:cytosol"/>
    <property type="evidence" value="ECO:0007669"/>
    <property type="project" value="TreeGrafter"/>
</dbReference>
<dbReference type="Proteomes" id="UP000192596">
    <property type="component" value="Unassembled WGS sequence"/>
</dbReference>
<evidence type="ECO:0000313" key="5">
    <source>
        <dbReference type="Proteomes" id="UP000192596"/>
    </source>
</evidence>
<dbReference type="InterPro" id="IPR014729">
    <property type="entry name" value="Rossmann-like_a/b/a_fold"/>
</dbReference>
<dbReference type="GO" id="GO:0005524">
    <property type="term" value="F:ATP binding"/>
    <property type="evidence" value="ECO:0007669"/>
    <property type="project" value="UniProtKB-KW"/>
</dbReference>
<dbReference type="Gene3D" id="3.40.50.620">
    <property type="entry name" value="HUPs"/>
    <property type="match status" value="1"/>
</dbReference>
<dbReference type="Pfam" id="PF00733">
    <property type="entry name" value="Asn_synthase"/>
    <property type="match status" value="1"/>
</dbReference>
<evidence type="ECO:0000256" key="1">
    <source>
        <dbReference type="ARBA" id="ARBA00022741"/>
    </source>
</evidence>
<dbReference type="PANTHER" id="PTHR11772:SF2">
    <property type="entry name" value="ASPARAGINE SYNTHETASE [GLUTAMINE-HYDROLYZING]"/>
    <property type="match status" value="1"/>
</dbReference>
<dbReference type="OrthoDB" id="409189at2759"/>
<keyword evidence="5" id="KW-1185">Reference proteome</keyword>
<dbReference type="InParanoid" id="A0A1V8SNC5"/>
<gene>
    <name evidence="4" type="ORF">B0A48_13155</name>
</gene>
<proteinExistence type="predicted"/>
<comment type="caution">
    <text evidence="4">The sequence shown here is derived from an EMBL/GenBank/DDBJ whole genome shotgun (WGS) entry which is preliminary data.</text>
</comment>
<sequence>MTYYFTVQEGLDAVCDTIYHLEAFDREAVSAAVPFFLLARKIKATGIKMIMTGLGSGGLYDGLAERFESSNDVNLPTSSTTCVQKLRLLDCAQLHKTAMTWGIESRMPFADTEMLDLQYSLRASWDTSHLPYDGTAMLQRAFQTPIEIDRQMGSLLDPLDNELWSEALQMKAKRRVLPAEYNARSERWPIEIPDTLESYWFRDVYDGYFKATLRVADEIDDC</sequence>
<dbReference type="SUPFAM" id="SSF52402">
    <property type="entry name" value="Adenine nucleotide alpha hydrolases-like"/>
    <property type="match status" value="1"/>
</dbReference>
<keyword evidence="1" id="KW-0547">Nucleotide-binding</keyword>
<dbReference type="GO" id="GO:0004066">
    <property type="term" value="F:asparagine synthase (glutamine-hydrolyzing) activity"/>
    <property type="evidence" value="ECO:0007669"/>
    <property type="project" value="InterPro"/>
</dbReference>
<dbReference type="PANTHER" id="PTHR11772">
    <property type="entry name" value="ASPARAGINE SYNTHETASE"/>
    <property type="match status" value="1"/>
</dbReference>
<dbReference type="GO" id="GO:0006529">
    <property type="term" value="P:asparagine biosynthetic process"/>
    <property type="evidence" value="ECO:0007669"/>
    <property type="project" value="InterPro"/>
</dbReference>
<evidence type="ECO:0000256" key="2">
    <source>
        <dbReference type="ARBA" id="ARBA00022840"/>
    </source>
</evidence>
<keyword evidence="2" id="KW-0067">ATP-binding</keyword>
<feature type="domain" description="Asparagine synthetase" evidence="3">
    <location>
        <begin position="3"/>
        <end position="68"/>
    </location>
</feature>
<dbReference type="STRING" id="1507870.A0A1V8SNC5"/>